<evidence type="ECO:0000256" key="2">
    <source>
        <dbReference type="ARBA" id="ARBA00012438"/>
    </source>
</evidence>
<evidence type="ECO:0000256" key="5">
    <source>
        <dbReference type="ARBA" id="ARBA00022741"/>
    </source>
</evidence>
<dbReference type="PROSITE" id="PS00041">
    <property type="entry name" value="HTH_ARAC_FAMILY_1"/>
    <property type="match status" value="1"/>
</dbReference>
<reference evidence="16" key="1">
    <citation type="submission" date="2019-11" db="EMBL/GenBank/DDBJ databases">
        <authorList>
            <person name="Feng L."/>
        </authorList>
    </citation>
    <scope>NUCLEOTIDE SEQUENCE</scope>
    <source>
        <strain evidence="16">BintestinalisLFYP9</strain>
    </source>
</reference>
<dbReference type="InterPro" id="IPR036890">
    <property type="entry name" value="HATPase_C_sf"/>
</dbReference>
<dbReference type="Pfam" id="PF07494">
    <property type="entry name" value="Reg_prop"/>
    <property type="match status" value="5"/>
</dbReference>
<evidence type="ECO:0000256" key="4">
    <source>
        <dbReference type="ARBA" id="ARBA00022679"/>
    </source>
</evidence>
<dbReference type="CDD" id="cd17574">
    <property type="entry name" value="REC_OmpR"/>
    <property type="match status" value="1"/>
</dbReference>
<evidence type="ECO:0000256" key="7">
    <source>
        <dbReference type="ARBA" id="ARBA00022840"/>
    </source>
</evidence>
<proteinExistence type="predicted"/>
<dbReference type="SMART" id="SM00388">
    <property type="entry name" value="HisKA"/>
    <property type="match status" value="1"/>
</dbReference>
<dbReference type="Pfam" id="PF00072">
    <property type="entry name" value="Response_reg"/>
    <property type="match status" value="1"/>
</dbReference>
<dbReference type="EC" id="2.7.13.3" evidence="2"/>
<feature type="domain" description="Response regulatory" evidence="15">
    <location>
        <begin position="1103"/>
        <end position="1218"/>
    </location>
</feature>
<dbReference type="PROSITE" id="PS01124">
    <property type="entry name" value="HTH_ARAC_FAMILY_2"/>
    <property type="match status" value="1"/>
</dbReference>
<dbReference type="GO" id="GO:0005524">
    <property type="term" value="F:ATP binding"/>
    <property type="evidence" value="ECO:0007669"/>
    <property type="project" value="UniProtKB-KW"/>
</dbReference>
<dbReference type="Gene3D" id="3.40.50.2300">
    <property type="match status" value="1"/>
</dbReference>
<evidence type="ECO:0000256" key="11">
    <source>
        <dbReference type="ARBA" id="ARBA00023163"/>
    </source>
</evidence>
<dbReference type="InterPro" id="IPR018060">
    <property type="entry name" value="HTH_AraC"/>
</dbReference>
<dbReference type="SUPFAM" id="SSF46689">
    <property type="entry name" value="Homeodomain-like"/>
    <property type="match status" value="1"/>
</dbReference>
<dbReference type="CDD" id="cd00082">
    <property type="entry name" value="HisKA"/>
    <property type="match status" value="1"/>
</dbReference>
<dbReference type="InterPro" id="IPR036097">
    <property type="entry name" value="HisK_dim/P_sf"/>
</dbReference>
<dbReference type="InterPro" id="IPR003661">
    <property type="entry name" value="HisK_dim/P_dom"/>
</dbReference>
<dbReference type="PRINTS" id="PR00344">
    <property type="entry name" value="BCTRLSENSOR"/>
</dbReference>
<dbReference type="PROSITE" id="PS50109">
    <property type="entry name" value="HIS_KIN"/>
    <property type="match status" value="1"/>
</dbReference>
<dbReference type="Gene3D" id="3.30.565.10">
    <property type="entry name" value="Histidine kinase-like ATPase, C-terminal domain"/>
    <property type="match status" value="1"/>
</dbReference>
<dbReference type="InterPro" id="IPR013783">
    <property type="entry name" value="Ig-like_fold"/>
</dbReference>
<dbReference type="InterPro" id="IPR009057">
    <property type="entry name" value="Homeodomain-like_sf"/>
</dbReference>
<dbReference type="PANTHER" id="PTHR43547:SF2">
    <property type="entry name" value="HYBRID SIGNAL TRANSDUCTION HISTIDINE KINASE C"/>
    <property type="match status" value="1"/>
</dbReference>
<evidence type="ECO:0000259" key="14">
    <source>
        <dbReference type="PROSITE" id="PS50109"/>
    </source>
</evidence>
<name>A0A6N2X1Z9_9BACE</name>
<protein>
    <recommendedName>
        <fullName evidence="2">histidine kinase</fullName>
        <ecNumber evidence="2">2.7.13.3</ecNumber>
    </recommendedName>
</protein>
<dbReference type="SUPFAM" id="SSF55874">
    <property type="entry name" value="ATPase domain of HSP90 chaperone/DNA topoisomerase II/histidine kinase"/>
    <property type="match status" value="1"/>
</dbReference>
<dbReference type="InterPro" id="IPR011006">
    <property type="entry name" value="CheY-like_superfamily"/>
</dbReference>
<sequence>MNKKSIILCIFYAWMSILCYGQTGRLFTADQELSSSMINSIYQDHNGIIWIATEDGLNKYDGAKFSIYKSDKNDEHSLANNYVRCVFESSKKECFVGTLSGLQHYSADADRFTDIPLILQDGIIVEPNVAAIEELSNGDLLVGTAGQGLFKITNTHKGLVGISMEKRIPIPIVNALHEDRNGNLWISAGENGIFRIDRNQQLHCYQKGANESEYTISSICETPDKQIYIGSLGKGLLKYNPTLDLFEPIIYANHPELPVKSLLLATPDEIYIGTDGYGLKVYNIQSRTITENQLNITTFNLDKSKIHSIMKDRFGNLWLGFFQKGVLLIPAIANGFQYIGYKSVRNNIIGSNCIMSVCNDHDGTLWIGTDNDGLYKVEKNGKHTVHFPPTQETGSVPSTIMSIYEDSRQNLWIGSYMQSMAKIDKETGHCQYFKRKTDADSKEGKLRVYSFAEDKHDRLWIGTMGNGLYYIDLNTETLHRYEQEDSTYYATGNFLPGYWITSLLHSHDERLYIGTYDGLGCLDLKTMHLATAFNTNTLLPNSVIHSLYEDKEGTIWIGTSEGLKAMHPQEYKIREYTQKDGLPGDIICAITQDINGALWFSTNHGIARYNPQKGNFTPYYANDGLQGNEFSKRAVCTDNNGHILFGGINGVTYFNPAEIKDIATTPSVHLTGFYIHNQSVNSNTLSEGRRIIETSVMNAQQFNLSHKHNSFSMEFSVMEFFNPERITYMYSVNNGQWVTMQSGINRISFNDMTPGTYKFSIKAKDYTFYSEPKNFIVNISPAWYASNWAKGVYLLIALTIIYIIGAQIRHRYQVHRELLEHIHAEEINEAKLQFFINISHEIRTPVTLILSPLQKLMSKDRNEERQKNYQTISRNAGRLLQLVNQLLDIRKLDKGQMQLKFREVEIVEFIRNLSSNFEYQANAKKISLNFHPDTEELRAWIDPENLDKAIFNVLSNAFKFTESGGEINIYLHTHEAYETKPAYFKIVIEDNGTGIDEKEIERIFDRFYQVANRLNNSGTGIGLHLTKSLVELHKGTIHAENNKEKAGCRFIIRLPLGKEHLKPEEIEETNTEEQIAPDNNPVLPIFLPENEEKERIRSKTKYRILIADDNEEIRRYIRQELTSDYHITECSNGQEALEQIIKDAPDALISDIMMPEMDGMTLCRKIRQNILVSHIPVILLTAKINEESNLEALEGGVDAYITKPFNIDVLKKTIRNVIYRHELIKNTFNGSMEQTDKVQPIEVQSPDEKLIARVMAIINKEMANPNLSVEMIAAEAGISRVHLYRKIKEFTNQSPRNFIRNVRLKQAALLLAQKHHNITEVAEAVGFANTTHFSTAFKELFGVSPTTYMEQSANNAKSNIVDAMEKNKVDSIPDRSS</sequence>
<dbReference type="SMART" id="SM00448">
    <property type="entry name" value="REC"/>
    <property type="match status" value="1"/>
</dbReference>
<dbReference type="EMBL" id="CACRSU010000048">
    <property type="protein sequence ID" value="VYT48153.1"/>
    <property type="molecule type" value="Genomic_DNA"/>
</dbReference>
<dbReference type="InterPro" id="IPR011110">
    <property type="entry name" value="Reg_prop"/>
</dbReference>
<keyword evidence="5" id="KW-0547">Nucleotide-binding</keyword>
<evidence type="ECO:0000259" key="15">
    <source>
        <dbReference type="PROSITE" id="PS50110"/>
    </source>
</evidence>
<evidence type="ECO:0000256" key="10">
    <source>
        <dbReference type="ARBA" id="ARBA00023125"/>
    </source>
</evidence>
<keyword evidence="11" id="KW-0804">Transcription</keyword>
<feature type="domain" description="HTH araC/xylS-type" evidence="13">
    <location>
        <begin position="1252"/>
        <end position="1351"/>
    </location>
</feature>
<dbReference type="InterPro" id="IPR015943">
    <property type="entry name" value="WD40/YVTN_repeat-like_dom_sf"/>
</dbReference>
<dbReference type="FunFam" id="1.10.287.130:FF:000045">
    <property type="entry name" value="Two-component system sensor histidine kinase/response regulator"/>
    <property type="match status" value="1"/>
</dbReference>
<dbReference type="Pfam" id="PF00512">
    <property type="entry name" value="HisKA"/>
    <property type="match status" value="1"/>
</dbReference>
<dbReference type="SUPFAM" id="SSF52172">
    <property type="entry name" value="CheY-like"/>
    <property type="match status" value="1"/>
</dbReference>
<dbReference type="CDD" id="cd00075">
    <property type="entry name" value="HATPase"/>
    <property type="match status" value="1"/>
</dbReference>
<accession>A0A6N2X1Z9</accession>
<dbReference type="SMART" id="SM00387">
    <property type="entry name" value="HATPase_c"/>
    <property type="match status" value="1"/>
</dbReference>
<evidence type="ECO:0000256" key="1">
    <source>
        <dbReference type="ARBA" id="ARBA00000085"/>
    </source>
</evidence>
<dbReference type="InterPro" id="IPR004358">
    <property type="entry name" value="Sig_transdc_His_kin-like_C"/>
</dbReference>
<evidence type="ECO:0000256" key="9">
    <source>
        <dbReference type="ARBA" id="ARBA00023015"/>
    </source>
</evidence>
<keyword evidence="7" id="KW-0067">ATP-binding</keyword>
<keyword evidence="4 16" id="KW-0808">Transferase</keyword>
<dbReference type="Gene3D" id="2.130.10.10">
    <property type="entry name" value="YVTN repeat-like/Quinoprotein amine dehydrogenase"/>
    <property type="match status" value="2"/>
</dbReference>
<keyword evidence="8" id="KW-0902">Two-component regulatory system</keyword>
<feature type="modified residue" description="4-aspartylphosphate" evidence="12">
    <location>
        <position position="1151"/>
    </location>
</feature>
<evidence type="ECO:0000313" key="16">
    <source>
        <dbReference type="EMBL" id="VYT48153.1"/>
    </source>
</evidence>
<gene>
    <name evidence="16" type="primary">tmoS_13</name>
    <name evidence="16" type="ORF">BILFYP9_04115</name>
</gene>
<evidence type="ECO:0000256" key="12">
    <source>
        <dbReference type="PROSITE-ProRule" id="PRU00169"/>
    </source>
</evidence>
<dbReference type="PROSITE" id="PS50110">
    <property type="entry name" value="RESPONSE_REGULATORY"/>
    <property type="match status" value="1"/>
</dbReference>
<feature type="domain" description="Histidine kinase" evidence="14">
    <location>
        <begin position="837"/>
        <end position="1058"/>
    </location>
</feature>
<dbReference type="Gene3D" id="2.60.40.10">
    <property type="entry name" value="Immunoglobulins"/>
    <property type="match status" value="1"/>
</dbReference>
<evidence type="ECO:0000256" key="3">
    <source>
        <dbReference type="ARBA" id="ARBA00022553"/>
    </source>
</evidence>
<dbReference type="Pfam" id="PF12833">
    <property type="entry name" value="HTH_18"/>
    <property type="match status" value="1"/>
</dbReference>
<dbReference type="SUPFAM" id="SSF63829">
    <property type="entry name" value="Calcium-dependent phosphotriesterase"/>
    <property type="match status" value="2"/>
</dbReference>
<keyword evidence="10" id="KW-0238">DNA-binding</keyword>
<comment type="catalytic activity">
    <reaction evidence="1">
        <text>ATP + protein L-histidine = ADP + protein N-phospho-L-histidine.</text>
        <dbReference type="EC" id="2.7.13.3"/>
    </reaction>
</comment>
<dbReference type="FunFam" id="3.30.565.10:FF:000037">
    <property type="entry name" value="Hybrid sensor histidine kinase/response regulator"/>
    <property type="match status" value="1"/>
</dbReference>
<evidence type="ECO:0000256" key="8">
    <source>
        <dbReference type="ARBA" id="ARBA00023012"/>
    </source>
</evidence>
<dbReference type="PANTHER" id="PTHR43547">
    <property type="entry name" value="TWO-COMPONENT HISTIDINE KINASE"/>
    <property type="match status" value="1"/>
</dbReference>
<dbReference type="SUPFAM" id="SSF47384">
    <property type="entry name" value="Homodimeric domain of signal transducing histidine kinase"/>
    <property type="match status" value="1"/>
</dbReference>
<evidence type="ECO:0000259" key="13">
    <source>
        <dbReference type="PROSITE" id="PS01124"/>
    </source>
</evidence>
<keyword evidence="9" id="KW-0805">Transcription regulation</keyword>
<dbReference type="InterPro" id="IPR001789">
    <property type="entry name" value="Sig_transdc_resp-reg_receiver"/>
</dbReference>
<dbReference type="GO" id="GO:0043565">
    <property type="term" value="F:sequence-specific DNA binding"/>
    <property type="evidence" value="ECO:0007669"/>
    <property type="project" value="InterPro"/>
</dbReference>
<keyword evidence="6 16" id="KW-0418">Kinase</keyword>
<evidence type="ECO:0000256" key="6">
    <source>
        <dbReference type="ARBA" id="ARBA00022777"/>
    </source>
</evidence>
<organism evidence="16">
    <name type="scientific">Bacteroides intestinalis</name>
    <dbReference type="NCBI Taxonomy" id="329854"/>
    <lineage>
        <taxon>Bacteria</taxon>
        <taxon>Pseudomonadati</taxon>
        <taxon>Bacteroidota</taxon>
        <taxon>Bacteroidia</taxon>
        <taxon>Bacteroidales</taxon>
        <taxon>Bacteroidaceae</taxon>
        <taxon>Bacteroides</taxon>
    </lineage>
</organism>
<dbReference type="InterPro" id="IPR003594">
    <property type="entry name" value="HATPase_dom"/>
</dbReference>
<keyword evidence="3 12" id="KW-0597">Phosphoprotein</keyword>
<dbReference type="RefSeq" id="WP_138290888.1">
    <property type="nucleotide sequence ID" value="NZ_BAABZC010000001.1"/>
</dbReference>
<dbReference type="Pfam" id="PF02518">
    <property type="entry name" value="HATPase_c"/>
    <property type="match status" value="1"/>
</dbReference>
<dbReference type="SMART" id="SM00342">
    <property type="entry name" value="HTH_ARAC"/>
    <property type="match status" value="1"/>
</dbReference>
<dbReference type="GO" id="GO:0000155">
    <property type="term" value="F:phosphorelay sensor kinase activity"/>
    <property type="evidence" value="ECO:0007669"/>
    <property type="project" value="InterPro"/>
</dbReference>
<dbReference type="Gene3D" id="1.10.287.130">
    <property type="match status" value="1"/>
</dbReference>
<dbReference type="InterPro" id="IPR005467">
    <property type="entry name" value="His_kinase_dom"/>
</dbReference>
<dbReference type="Gene3D" id="1.10.10.60">
    <property type="entry name" value="Homeodomain-like"/>
    <property type="match status" value="1"/>
</dbReference>
<dbReference type="GO" id="GO:0003700">
    <property type="term" value="F:DNA-binding transcription factor activity"/>
    <property type="evidence" value="ECO:0007669"/>
    <property type="project" value="InterPro"/>
</dbReference>
<dbReference type="InterPro" id="IPR018062">
    <property type="entry name" value="HTH_AraC-typ_CS"/>
</dbReference>